<feature type="compositionally biased region" description="Polar residues" evidence="1">
    <location>
        <begin position="1"/>
        <end position="19"/>
    </location>
</feature>
<sequence length="70" mass="7882">MRRSPQSPGSHWRKSSYTSDAEELCVEFRPTPDRRIAVRDSKARAQGTCTFAPGAWAAFVRAIQERDTLA</sequence>
<evidence type="ECO:0000256" key="1">
    <source>
        <dbReference type="SAM" id="MobiDB-lite"/>
    </source>
</evidence>
<proteinExistence type="predicted"/>
<gene>
    <name evidence="3" type="ORF">FRZ00_04555</name>
</gene>
<dbReference type="InterPro" id="IPR007278">
    <property type="entry name" value="DUF397"/>
</dbReference>
<protein>
    <submittedName>
        <fullName evidence="3">DUF397 domain-containing protein</fullName>
    </submittedName>
</protein>
<organism evidence="3 4">
    <name type="scientific">Streptomyces mobaraensis</name>
    <name type="common">Streptoverticillium mobaraense</name>
    <dbReference type="NCBI Taxonomy" id="35621"/>
    <lineage>
        <taxon>Bacteria</taxon>
        <taxon>Bacillati</taxon>
        <taxon>Actinomycetota</taxon>
        <taxon>Actinomycetes</taxon>
        <taxon>Kitasatosporales</taxon>
        <taxon>Streptomycetaceae</taxon>
        <taxon>Streptomyces</taxon>
    </lineage>
</organism>
<dbReference type="Proteomes" id="UP000327000">
    <property type="component" value="Unassembled WGS sequence"/>
</dbReference>
<dbReference type="AlphaFoldDB" id="A0A5N5WDA5"/>
<accession>A0A5N5WDA5</accession>
<evidence type="ECO:0000259" key="2">
    <source>
        <dbReference type="Pfam" id="PF04149"/>
    </source>
</evidence>
<evidence type="ECO:0000313" key="4">
    <source>
        <dbReference type="Proteomes" id="UP000327000"/>
    </source>
</evidence>
<feature type="domain" description="DUF397" evidence="2">
    <location>
        <begin position="11"/>
        <end position="63"/>
    </location>
</feature>
<dbReference type="EMBL" id="VOKX01000009">
    <property type="protein sequence ID" value="KAB7850316.1"/>
    <property type="molecule type" value="Genomic_DNA"/>
</dbReference>
<keyword evidence="4" id="KW-1185">Reference proteome</keyword>
<name>A0A5N5WDA5_STRMB</name>
<dbReference type="Pfam" id="PF04149">
    <property type="entry name" value="DUF397"/>
    <property type="match status" value="1"/>
</dbReference>
<feature type="region of interest" description="Disordered" evidence="1">
    <location>
        <begin position="1"/>
        <end position="21"/>
    </location>
</feature>
<dbReference type="OrthoDB" id="3430276at2"/>
<comment type="caution">
    <text evidence="3">The sequence shown here is derived from an EMBL/GenBank/DDBJ whole genome shotgun (WGS) entry which is preliminary data.</text>
</comment>
<reference evidence="3 4" key="1">
    <citation type="journal article" date="2019" name="Microb. Cell Fact.">
        <title>Exploring novel herbicidin analogues by transcriptional regulator overexpression and MS/MS molecular networking.</title>
        <authorList>
            <person name="Shi Y."/>
            <person name="Gu R."/>
            <person name="Li Y."/>
            <person name="Wang X."/>
            <person name="Ren W."/>
            <person name="Li X."/>
            <person name="Wang L."/>
            <person name="Xie Y."/>
            <person name="Hong B."/>
        </authorList>
    </citation>
    <scope>NUCLEOTIDE SEQUENCE [LARGE SCALE GENOMIC DNA]</scope>
    <source>
        <strain evidence="3 4">US-43</strain>
    </source>
</reference>
<evidence type="ECO:0000313" key="3">
    <source>
        <dbReference type="EMBL" id="KAB7850316.1"/>
    </source>
</evidence>